<comment type="catalytic activity">
    <reaction evidence="1 9">
        <text>D-alanyl-D-alanine + H2O = 2 D-alanine</text>
        <dbReference type="Rhea" id="RHEA:20661"/>
        <dbReference type="ChEBI" id="CHEBI:15377"/>
        <dbReference type="ChEBI" id="CHEBI:57416"/>
        <dbReference type="ChEBI" id="CHEBI:57822"/>
        <dbReference type="EC" id="3.4.13.22"/>
    </reaction>
</comment>
<protein>
    <recommendedName>
        <fullName evidence="9">D-alanyl-D-alanine dipeptidase</fullName>
        <shortName evidence="9">D-Ala-D-Ala dipeptidase</shortName>
        <ecNumber evidence="9">3.4.13.22</ecNumber>
    </recommendedName>
</protein>
<comment type="cofactor">
    <cofactor evidence="9">
        <name>Zn(2+)</name>
        <dbReference type="ChEBI" id="CHEBI:29105"/>
    </cofactor>
    <text evidence="9">Binds 1 zinc ion per subunit.</text>
</comment>
<dbReference type="PROSITE" id="PS51257">
    <property type="entry name" value="PROKAR_LIPOPROTEIN"/>
    <property type="match status" value="1"/>
</dbReference>
<sequence>MNQIRNLTLLLLLSISACQPAEKQQTSTDQIEVESIQVAPDEPRFEALDISNWSDSSFVDLSLLSNSFVYDMKYAGLDNFLKEKVYPCAHCLLRKPVALALIEANDSLAQHNMQILIFDCYRPLSVQKKMWEIYPKPSYVANPKYGSVHNRGGAVDIGLVSDAGEIVDMGTGFDHFGPEAHHSYSDLPIQVKDNRALLRSIMMHFGFNPIRTEWWHYNYQDNKKFEVSDFPLDCN</sequence>
<keyword evidence="4 9" id="KW-0378">Hydrolase</keyword>
<keyword evidence="7 9" id="KW-0482">Metalloprotease</keyword>
<dbReference type="InterPro" id="IPR009045">
    <property type="entry name" value="Zn_M74/Hedgehog-like"/>
</dbReference>
<keyword evidence="3 9" id="KW-0479">Metal-binding</keyword>
<comment type="similarity">
    <text evidence="9">Belongs to the peptidase M15D family.</text>
</comment>
<keyword evidence="11" id="KW-1185">Reference proteome</keyword>
<dbReference type="HAMAP" id="MF_01924">
    <property type="entry name" value="A_A_dipeptidase"/>
    <property type="match status" value="1"/>
</dbReference>
<evidence type="ECO:0000256" key="6">
    <source>
        <dbReference type="ARBA" id="ARBA00022997"/>
    </source>
</evidence>
<evidence type="ECO:0000256" key="2">
    <source>
        <dbReference type="ARBA" id="ARBA00022670"/>
    </source>
</evidence>
<organism evidence="10 11">
    <name type="scientific">Reichenbachiella ulvae</name>
    <dbReference type="NCBI Taxonomy" id="2980104"/>
    <lineage>
        <taxon>Bacteria</taxon>
        <taxon>Pseudomonadati</taxon>
        <taxon>Bacteroidota</taxon>
        <taxon>Cytophagia</taxon>
        <taxon>Cytophagales</taxon>
        <taxon>Reichenbachiellaceae</taxon>
        <taxon>Reichenbachiella</taxon>
    </lineage>
</organism>
<feature type="site" description="Transition state stabilizer" evidence="9">
    <location>
        <position position="122"/>
    </location>
</feature>
<keyword evidence="6 9" id="KW-0224">Dipeptidase</keyword>
<accession>A0ABT3CQC8</accession>
<evidence type="ECO:0000313" key="10">
    <source>
        <dbReference type="EMBL" id="MCV9385844.1"/>
    </source>
</evidence>
<dbReference type="Gene3D" id="3.30.1380.10">
    <property type="match status" value="1"/>
</dbReference>
<evidence type="ECO:0000256" key="9">
    <source>
        <dbReference type="HAMAP-Rule" id="MF_01924"/>
    </source>
</evidence>
<dbReference type="RefSeq" id="WP_264136627.1">
    <property type="nucleotide sequence ID" value="NZ_JAOYOD010000001.1"/>
</dbReference>
<evidence type="ECO:0000256" key="7">
    <source>
        <dbReference type="ARBA" id="ARBA00023049"/>
    </source>
</evidence>
<evidence type="ECO:0000313" key="11">
    <source>
        <dbReference type="Proteomes" id="UP001300692"/>
    </source>
</evidence>
<evidence type="ECO:0000256" key="4">
    <source>
        <dbReference type="ARBA" id="ARBA00022801"/>
    </source>
</evidence>
<dbReference type="Pfam" id="PF01427">
    <property type="entry name" value="Peptidase_M15"/>
    <property type="match status" value="1"/>
</dbReference>
<keyword evidence="2 9" id="KW-0645">Protease</keyword>
<dbReference type="EC" id="3.4.13.22" evidence="9"/>
<evidence type="ECO:0000256" key="3">
    <source>
        <dbReference type="ARBA" id="ARBA00022723"/>
    </source>
</evidence>
<dbReference type="PANTHER" id="PTHR43126:SF1">
    <property type="entry name" value="D-ALANYL-D-ALANINE DIPEPTIDASE"/>
    <property type="match status" value="1"/>
</dbReference>
<name>A0ABT3CQC8_9BACT</name>
<feature type="binding site" evidence="9">
    <location>
        <position position="216"/>
    </location>
    <ligand>
        <name>Zn(2+)</name>
        <dbReference type="ChEBI" id="CHEBI:29105"/>
        <note>catalytic</note>
    </ligand>
</feature>
<keyword evidence="8" id="KW-0961">Cell wall biogenesis/degradation</keyword>
<reference evidence="10 11" key="1">
    <citation type="submission" date="2022-10" db="EMBL/GenBank/DDBJ databases">
        <title>Comparative genomics and taxonomic characterization of three novel marine species of genus Reichenbachiella exhibiting antioxidant and polysaccharide degradation activities.</title>
        <authorList>
            <person name="Muhammad N."/>
            <person name="Lee Y.-J."/>
            <person name="Ko J."/>
            <person name="Kim S.-G."/>
        </authorList>
    </citation>
    <scope>NUCLEOTIDE SEQUENCE [LARGE SCALE GENOMIC DNA]</scope>
    <source>
        <strain evidence="10 11">ABR2-5</strain>
    </source>
</reference>
<dbReference type="Proteomes" id="UP001300692">
    <property type="component" value="Unassembled WGS sequence"/>
</dbReference>
<feature type="binding site" evidence="9">
    <location>
        <position position="149"/>
    </location>
    <ligand>
        <name>Zn(2+)</name>
        <dbReference type="ChEBI" id="CHEBI:29105"/>
        <note>catalytic</note>
    </ligand>
</feature>
<evidence type="ECO:0000256" key="1">
    <source>
        <dbReference type="ARBA" id="ARBA00001362"/>
    </source>
</evidence>
<dbReference type="CDD" id="cd14840">
    <property type="entry name" value="D-Ala-D-Ala_dipeptidase_Aad"/>
    <property type="match status" value="1"/>
</dbReference>
<evidence type="ECO:0000256" key="8">
    <source>
        <dbReference type="ARBA" id="ARBA00023316"/>
    </source>
</evidence>
<proteinExistence type="inferred from homology"/>
<dbReference type="PANTHER" id="PTHR43126">
    <property type="entry name" value="D-ALANYL-D-ALANINE DIPEPTIDASE"/>
    <property type="match status" value="1"/>
</dbReference>
<dbReference type="EMBL" id="JAOYOD010000001">
    <property type="protein sequence ID" value="MCV9385844.1"/>
    <property type="molecule type" value="Genomic_DNA"/>
</dbReference>
<evidence type="ECO:0000256" key="5">
    <source>
        <dbReference type="ARBA" id="ARBA00022833"/>
    </source>
</evidence>
<dbReference type="InterPro" id="IPR000755">
    <property type="entry name" value="A_A_dipeptidase"/>
</dbReference>
<feature type="binding site" evidence="9">
    <location>
        <position position="156"/>
    </location>
    <ligand>
        <name>Zn(2+)</name>
        <dbReference type="ChEBI" id="CHEBI:29105"/>
        <note>catalytic</note>
    </ligand>
</feature>
<comment type="function">
    <text evidence="9">Catalyzes hydrolysis of the D-alanyl-D-alanine dipeptide.</text>
</comment>
<gene>
    <name evidence="10" type="ORF">N7U62_04180</name>
</gene>
<dbReference type="SUPFAM" id="SSF55166">
    <property type="entry name" value="Hedgehog/DD-peptidase"/>
    <property type="match status" value="1"/>
</dbReference>
<keyword evidence="5 9" id="KW-0862">Zinc</keyword>
<feature type="active site" description="Proton donor/acceptor" evidence="9">
    <location>
        <position position="213"/>
    </location>
</feature>
<comment type="caution">
    <text evidence="10">The sequence shown here is derived from an EMBL/GenBank/DDBJ whole genome shotgun (WGS) entry which is preliminary data.</text>
</comment>